<name>A0A1G2JM23_9BACT</name>
<dbReference type="EMBL" id="MHPU01000029">
    <property type="protein sequence ID" value="OGZ88169.1"/>
    <property type="molecule type" value="Genomic_DNA"/>
</dbReference>
<dbReference type="Proteomes" id="UP000178935">
    <property type="component" value="Unassembled WGS sequence"/>
</dbReference>
<evidence type="ECO:0000313" key="1">
    <source>
        <dbReference type="EMBL" id="OGZ88169.1"/>
    </source>
</evidence>
<gene>
    <name evidence="1" type="ORF">A2561_05190</name>
</gene>
<sequence length="80" mass="9673">MTKVILTPKKAEEIQKEIFQKMPLEKKIKMIYDFFKFVKKVTNSNYHCDPRRLSKKDLEEIGGKYFISKEDLPKIKSWKF</sequence>
<dbReference type="AlphaFoldDB" id="A0A1G2JM23"/>
<comment type="caution">
    <text evidence="1">The sequence shown here is derived from an EMBL/GenBank/DDBJ whole genome shotgun (WGS) entry which is preliminary data.</text>
</comment>
<evidence type="ECO:0000313" key="2">
    <source>
        <dbReference type="Proteomes" id="UP000178935"/>
    </source>
</evidence>
<protein>
    <submittedName>
        <fullName evidence="1">Uncharacterized protein</fullName>
    </submittedName>
</protein>
<organism evidence="1 2">
    <name type="scientific">Candidatus Staskawiczbacteria bacterium RIFOXYD1_FULL_32_13</name>
    <dbReference type="NCBI Taxonomy" id="1802234"/>
    <lineage>
        <taxon>Bacteria</taxon>
        <taxon>Candidatus Staskawicziibacteriota</taxon>
    </lineage>
</organism>
<reference evidence="1 2" key="1">
    <citation type="journal article" date="2016" name="Nat. Commun.">
        <title>Thousands of microbial genomes shed light on interconnected biogeochemical processes in an aquifer system.</title>
        <authorList>
            <person name="Anantharaman K."/>
            <person name="Brown C.T."/>
            <person name="Hug L.A."/>
            <person name="Sharon I."/>
            <person name="Castelle C.J."/>
            <person name="Probst A.J."/>
            <person name="Thomas B.C."/>
            <person name="Singh A."/>
            <person name="Wilkins M.J."/>
            <person name="Karaoz U."/>
            <person name="Brodie E.L."/>
            <person name="Williams K.H."/>
            <person name="Hubbard S.S."/>
            <person name="Banfield J.F."/>
        </authorList>
    </citation>
    <scope>NUCLEOTIDE SEQUENCE [LARGE SCALE GENOMIC DNA]</scope>
</reference>
<proteinExistence type="predicted"/>
<accession>A0A1G2JM23</accession>